<dbReference type="Pfam" id="PF01985">
    <property type="entry name" value="CRS1_YhbY"/>
    <property type="match status" value="1"/>
</dbReference>
<dbReference type="Gramene" id="OE9A060090T1">
    <property type="protein sequence ID" value="OE9A060090C1"/>
    <property type="gene ID" value="OE9A060090"/>
</dbReference>
<reference evidence="12 13" key="1">
    <citation type="submission" date="2019-12" db="EMBL/GenBank/DDBJ databases">
        <authorList>
            <person name="Alioto T."/>
            <person name="Alioto T."/>
            <person name="Gomez Garrido J."/>
        </authorList>
    </citation>
    <scope>NUCLEOTIDE SEQUENCE [LARGE SCALE GENOMIC DNA]</scope>
</reference>
<keyword evidence="6 10" id="KW-0694">RNA-binding</keyword>
<dbReference type="SUPFAM" id="SSF75471">
    <property type="entry name" value="YhbY-like"/>
    <property type="match status" value="1"/>
</dbReference>
<dbReference type="Proteomes" id="UP000594638">
    <property type="component" value="Unassembled WGS sequence"/>
</dbReference>
<dbReference type="PROSITE" id="PS51295">
    <property type="entry name" value="CRM"/>
    <property type="match status" value="1"/>
</dbReference>
<evidence type="ECO:0000256" key="3">
    <source>
        <dbReference type="ARBA" id="ARBA00022640"/>
    </source>
</evidence>
<evidence type="ECO:0000256" key="2">
    <source>
        <dbReference type="ARBA" id="ARBA00022528"/>
    </source>
</evidence>
<evidence type="ECO:0000313" key="12">
    <source>
        <dbReference type="EMBL" id="CAA2955551.1"/>
    </source>
</evidence>
<dbReference type="PANTHER" id="PTHR31846">
    <property type="entry name" value="CRS1 / YHBY (CRM) DOMAIN-CONTAINING PROTEIN"/>
    <property type="match status" value="1"/>
</dbReference>
<name>A0A8S0PQ59_OLEEU</name>
<dbReference type="AlphaFoldDB" id="A0A8S0PQ59"/>
<dbReference type="GO" id="GO:0000373">
    <property type="term" value="P:Group II intron splicing"/>
    <property type="evidence" value="ECO:0007669"/>
    <property type="project" value="UniProtKB-ARBA"/>
</dbReference>
<keyword evidence="13" id="KW-1185">Reference proteome</keyword>
<evidence type="ECO:0000256" key="1">
    <source>
        <dbReference type="ARBA" id="ARBA00004229"/>
    </source>
</evidence>
<proteinExistence type="predicted"/>
<accession>A0A8S0PQ59</accession>
<keyword evidence="9" id="KW-0687">Ribonucleoprotein</keyword>
<dbReference type="EMBL" id="CACTIH010000154">
    <property type="protein sequence ID" value="CAA2955551.1"/>
    <property type="molecule type" value="Genomic_DNA"/>
</dbReference>
<dbReference type="InterPro" id="IPR001890">
    <property type="entry name" value="RNA-binding_CRM"/>
</dbReference>
<keyword evidence="2" id="KW-0150">Chloroplast</keyword>
<comment type="caution">
    <text evidence="12">The sequence shown here is derived from an EMBL/GenBank/DDBJ whole genome shotgun (WGS) entry which is preliminary data.</text>
</comment>
<keyword evidence="8" id="KW-0508">mRNA splicing</keyword>
<dbReference type="InterPro" id="IPR035920">
    <property type="entry name" value="YhbY-like_sf"/>
</dbReference>
<dbReference type="OrthoDB" id="551352at2759"/>
<gene>
    <name evidence="12" type="ORF">OLEA9_A060090</name>
</gene>
<organism evidence="12 13">
    <name type="scientific">Olea europaea subsp. europaea</name>
    <dbReference type="NCBI Taxonomy" id="158383"/>
    <lineage>
        <taxon>Eukaryota</taxon>
        <taxon>Viridiplantae</taxon>
        <taxon>Streptophyta</taxon>
        <taxon>Embryophyta</taxon>
        <taxon>Tracheophyta</taxon>
        <taxon>Spermatophyta</taxon>
        <taxon>Magnoliopsida</taxon>
        <taxon>eudicotyledons</taxon>
        <taxon>Gunneridae</taxon>
        <taxon>Pentapetalae</taxon>
        <taxon>asterids</taxon>
        <taxon>lamiids</taxon>
        <taxon>Lamiales</taxon>
        <taxon>Oleaceae</taxon>
        <taxon>Oleeae</taxon>
        <taxon>Olea</taxon>
    </lineage>
</organism>
<dbReference type="GO" id="GO:0009507">
    <property type="term" value="C:chloroplast"/>
    <property type="evidence" value="ECO:0007669"/>
    <property type="project" value="UniProtKB-SubCell"/>
</dbReference>
<keyword evidence="3" id="KW-0934">Plastid</keyword>
<dbReference type="PANTHER" id="PTHR31846:SF10">
    <property type="entry name" value="CHLOROPLASTIC GROUP IIA INTRON SPLICING FACILITATOR CRS1, CHLOROPLASTIC"/>
    <property type="match status" value="1"/>
</dbReference>
<evidence type="ECO:0000256" key="6">
    <source>
        <dbReference type="ARBA" id="ARBA00022884"/>
    </source>
</evidence>
<evidence type="ECO:0000256" key="7">
    <source>
        <dbReference type="ARBA" id="ARBA00022946"/>
    </source>
</evidence>
<dbReference type="GO" id="GO:0006397">
    <property type="term" value="P:mRNA processing"/>
    <property type="evidence" value="ECO:0007669"/>
    <property type="project" value="UniProtKB-KW"/>
</dbReference>
<evidence type="ECO:0000256" key="5">
    <source>
        <dbReference type="ARBA" id="ARBA00022737"/>
    </source>
</evidence>
<feature type="domain" description="CRM" evidence="11">
    <location>
        <begin position="116"/>
        <end position="172"/>
    </location>
</feature>
<keyword evidence="5" id="KW-0677">Repeat</keyword>
<keyword evidence="4" id="KW-0507">mRNA processing</keyword>
<evidence type="ECO:0000256" key="8">
    <source>
        <dbReference type="ARBA" id="ARBA00023187"/>
    </source>
</evidence>
<dbReference type="Gene3D" id="3.30.110.60">
    <property type="entry name" value="YhbY-like"/>
    <property type="match status" value="1"/>
</dbReference>
<evidence type="ECO:0000313" key="13">
    <source>
        <dbReference type="Proteomes" id="UP000594638"/>
    </source>
</evidence>
<dbReference type="InterPro" id="IPR045278">
    <property type="entry name" value="CRS1/CFM2/CFM3"/>
</dbReference>
<evidence type="ECO:0000256" key="9">
    <source>
        <dbReference type="ARBA" id="ARBA00023274"/>
    </source>
</evidence>
<evidence type="ECO:0000259" key="11">
    <source>
        <dbReference type="PROSITE" id="PS51295"/>
    </source>
</evidence>
<protein>
    <submittedName>
        <fullName evidence="12">Chloroplastic group IIA intron splicing facilitator CRS1, chloroplastic isoform X1</fullName>
    </submittedName>
</protein>
<sequence>MYEREAGGLLDGLGPRFVDWWMPKHLPVDADLLPEVVPGLETLTDAELTYLRKLTHPLPTEEYEHQDVKKFYFLQPCRTLSRRFLRFQRKKIEKSDKTLAALNHAWSPSEQHLDQKMIIQEDRECMREIGLKLDSSLVLGSRGVFDAVIEGILQHWKHREIVKVVTMQKKFS</sequence>
<dbReference type="GO" id="GO:1990904">
    <property type="term" value="C:ribonucleoprotein complex"/>
    <property type="evidence" value="ECO:0007669"/>
    <property type="project" value="UniProtKB-KW"/>
</dbReference>
<dbReference type="GO" id="GO:0003729">
    <property type="term" value="F:mRNA binding"/>
    <property type="evidence" value="ECO:0007669"/>
    <property type="project" value="InterPro"/>
</dbReference>
<comment type="subcellular location">
    <subcellularLocation>
        <location evidence="1">Plastid</location>
        <location evidence="1">Chloroplast</location>
    </subcellularLocation>
</comment>
<keyword evidence="7" id="KW-0809">Transit peptide</keyword>
<evidence type="ECO:0000256" key="4">
    <source>
        <dbReference type="ARBA" id="ARBA00022664"/>
    </source>
</evidence>
<evidence type="ECO:0000256" key="10">
    <source>
        <dbReference type="PROSITE-ProRule" id="PRU00626"/>
    </source>
</evidence>